<sequence length="193" mass="22002">MANNNTTEERLLTAFSDLVLKYGYRGTTTKKIADVAGVNESTIFRHFKDKHGILNELVNKYLQDADQAANDFKPIGDIELDLIQGAKIYETFTTTHRSVFLIGLRESYQFPEIADAVRQLQQRFKKILVDKFTEMAESGEISSTVDIKNETDNFVLMIFGNVVLSFAYTDAELYIPSNQFLENNVRLFASHLK</sequence>
<dbReference type="SUPFAM" id="SSF48498">
    <property type="entry name" value="Tetracyclin repressor-like, C-terminal domain"/>
    <property type="match status" value="1"/>
</dbReference>
<dbReference type="InterPro" id="IPR036271">
    <property type="entry name" value="Tet_transcr_reg_TetR-rel_C_sf"/>
</dbReference>
<dbReference type="Proteomes" id="UP000051820">
    <property type="component" value="Unassembled WGS sequence"/>
</dbReference>
<feature type="domain" description="HTH tetR-type" evidence="5">
    <location>
        <begin position="5"/>
        <end position="65"/>
    </location>
</feature>
<name>A0A0R1W2D5_9LACO</name>
<evidence type="ECO:0000256" key="2">
    <source>
        <dbReference type="ARBA" id="ARBA00023125"/>
    </source>
</evidence>
<keyword evidence="3" id="KW-0804">Transcription</keyword>
<dbReference type="PANTHER" id="PTHR47506">
    <property type="entry name" value="TRANSCRIPTIONAL REGULATORY PROTEIN"/>
    <property type="match status" value="1"/>
</dbReference>
<organism evidence="6 7">
    <name type="scientific">Paucilactobacillus suebicus DSM 5007 = KCTC 3549</name>
    <dbReference type="NCBI Taxonomy" id="1423807"/>
    <lineage>
        <taxon>Bacteria</taxon>
        <taxon>Bacillati</taxon>
        <taxon>Bacillota</taxon>
        <taxon>Bacilli</taxon>
        <taxon>Lactobacillales</taxon>
        <taxon>Lactobacillaceae</taxon>
        <taxon>Paucilactobacillus</taxon>
    </lineage>
</organism>
<evidence type="ECO:0000256" key="1">
    <source>
        <dbReference type="ARBA" id="ARBA00023015"/>
    </source>
</evidence>
<feature type="DNA-binding region" description="H-T-H motif" evidence="4">
    <location>
        <begin position="28"/>
        <end position="47"/>
    </location>
</feature>
<dbReference type="PATRIC" id="fig|1423807.3.peg.605"/>
<dbReference type="GO" id="GO:0003677">
    <property type="term" value="F:DNA binding"/>
    <property type="evidence" value="ECO:0007669"/>
    <property type="project" value="UniProtKB-UniRule"/>
</dbReference>
<keyword evidence="1" id="KW-0805">Transcription regulation</keyword>
<keyword evidence="7" id="KW-1185">Reference proteome</keyword>
<evidence type="ECO:0000256" key="4">
    <source>
        <dbReference type="PROSITE-ProRule" id="PRU00335"/>
    </source>
</evidence>
<dbReference type="InterPro" id="IPR001647">
    <property type="entry name" value="HTH_TetR"/>
</dbReference>
<comment type="caution">
    <text evidence="6">The sequence shown here is derived from an EMBL/GenBank/DDBJ whole genome shotgun (WGS) entry which is preliminary data.</text>
</comment>
<keyword evidence="2 4" id="KW-0238">DNA-binding</keyword>
<dbReference type="PRINTS" id="PR00455">
    <property type="entry name" value="HTHTETR"/>
</dbReference>
<gene>
    <name evidence="6" type="ORF">FD16_GL000596</name>
</gene>
<dbReference type="PROSITE" id="PS50977">
    <property type="entry name" value="HTH_TETR_2"/>
    <property type="match status" value="1"/>
</dbReference>
<proteinExistence type="predicted"/>
<reference evidence="6 7" key="1">
    <citation type="journal article" date="2015" name="Genome Announc.">
        <title>Expanding the biotechnology potential of lactobacilli through comparative genomics of 213 strains and associated genera.</title>
        <authorList>
            <person name="Sun Z."/>
            <person name="Harris H.M."/>
            <person name="McCann A."/>
            <person name="Guo C."/>
            <person name="Argimon S."/>
            <person name="Zhang W."/>
            <person name="Yang X."/>
            <person name="Jeffery I.B."/>
            <person name="Cooney J.C."/>
            <person name="Kagawa T.F."/>
            <person name="Liu W."/>
            <person name="Song Y."/>
            <person name="Salvetti E."/>
            <person name="Wrobel A."/>
            <person name="Rasinkangas P."/>
            <person name="Parkhill J."/>
            <person name="Rea M.C."/>
            <person name="O'Sullivan O."/>
            <person name="Ritari J."/>
            <person name="Douillard F.P."/>
            <person name="Paul Ross R."/>
            <person name="Yang R."/>
            <person name="Briner A.E."/>
            <person name="Felis G.E."/>
            <person name="de Vos W.M."/>
            <person name="Barrangou R."/>
            <person name="Klaenhammer T.R."/>
            <person name="Caufield P.W."/>
            <person name="Cui Y."/>
            <person name="Zhang H."/>
            <person name="O'Toole P.W."/>
        </authorList>
    </citation>
    <scope>NUCLEOTIDE SEQUENCE [LARGE SCALE GENOMIC DNA]</scope>
    <source>
        <strain evidence="6 7">DSM 5007</strain>
    </source>
</reference>
<dbReference type="OrthoDB" id="277085at2"/>
<dbReference type="Gene3D" id="1.10.357.10">
    <property type="entry name" value="Tetracycline Repressor, domain 2"/>
    <property type="match status" value="1"/>
</dbReference>
<dbReference type="eggNOG" id="COG1309">
    <property type="taxonomic scope" value="Bacteria"/>
</dbReference>
<evidence type="ECO:0000313" key="7">
    <source>
        <dbReference type="Proteomes" id="UP000051820"/>
    </source>
</evidence>
<evidence type="ECO:0000256" key="3">
    <source>
        <dbReference type="ARBA" id="ARBA00023163"/>
    </source>
</evidence>
<evidence type="ECO:0000259" key="5">
    <source>
        <dbReference type="PROSITE" id="PS50977"/>
    </source>
</evidence>
<protein>
    <submittedName>
        <fullName evidence="6">Transcriptional regulator</fullName>
    </submittedName>
</protein>
<evidence type="ECO:0000313" key="6">
    <source>
        <dbReference type="EMBL" id="KRM11679.1"/>
    </source>
</evidence>
<dbReference type="SUPFAM" id="SSF46689">
    <property type="entry name" value="Homeodomain-like"/>
    <property type="match status" value="1"/>
</dbReference>
<dbReference type="InterPro" id="IPR009057">
    <property type="entry name" value="Homeodomain-like_sf"/>
</dbReference>
<dbReference type="PANTHER" id="PTHR47506:SF1">
    <property type="entry name" value="HTH-TYPE TRANSCRIPTIONAL REGULATOR YJDC"/>
    <property type="match status" value="1"/>
</dbReference>
<dbReference type="AlphaFoldDB" id="A0A0R1W2D5"/>
<dbReference type="EMBL" id="AZGF01000016">
    <property type="protein sequence ID" value="KRM11679.1"/>
    <property type="molecule type" value="Genomic_DNA"/>
</dbReference>
<accession>A0A0R1W2D5</accession>
<dbReference type="RefSeq" id="WP_010623003.1">
    <property type="nucleotide sequence ID" value="NZ_AZGF01000016.1"/>
</dbReference>
<dbReference type="Pfam" id="PF00440">
    <property type="entry name" value="TetR_N"/>
    <property type="match status" value="1"/>
</dbReference>